<feature type="transmembrane region" description="Helical" evidence="2">
    <location>
        <begin position="303"/>
        <end position="326"/>
    </location>
</feature>
<protein>
    <recommendedName>
        <fullName evidence="3">TmcB/TmcC TPR repeats domain-containing protein</fullName>
    </recommendedName>
</protein>
<evidence type="ECO:0000256" key="1">
    <source>
        <dbReference type="SAM" id="MobiDB-lite"/>
    </source>
</evidence>
<comment type="caution">
    <text evidence="4">The sequence shown here is derived from an EMBL/GenBank/DDBJ whole genome shotgun (WGS) entry which is preliminary data.</text>
</comment>
<evidence type="ECO:0000313" key="5">
    <source>
        <dbReference type="Proteomes" id="UP000324800"/>
    </source>
</evidence>
<feature type="region of interest" description="Disordered" evidence="1">
    <location>
        <begin position="258"/>
        <end position="283"/>
    </location>
</feature>
<organism evidence="4 5">
    <name type="scientific">Streblomastix strix</name>
    <dbReference type="NCBI Taxonomy" id="222440"/>
    <lineage>
        <taxon>Eukaryota</taxon>
        <taxon>Metamonada</taxon>
        <taxon>Preaxostyla</taxon>
        <taxon>Oxymonadida</taxon>
        <taxon>Streblomastigidae</taxon>
        <taxon>Streblomastix</taxon>
    </lineage>
</organism>
<evidence type="ECO:0000259" key="3">
    <source>
        <dbReference type="Pfam" id="PF25474"/>
    </source>
</evidence>
<dbReference type="OrthoDB" id="10687057at2759"/>
<dbReference type="Proteomes" id="UP000324800">
    <property type="component" value="Unassembled WGS sequence"/>
</dbReference>
<evidence type="ECO:0000256" key="2">
    <source>
        <dbReference type="SAM" id="Phobius"/>
    </source>
</evidence>
<keyword evidence="2" id="KW-0472">Membrane</keyword>
<dbReference type="InterPro" id="IPR057352">
    <property type="entry name" value="TPR_TmcB/C"/>
</dbReference>
<keyword evidence="2" id="KW-0812">Transmembrane</keyword>
<sequence>MLQSNYSEQINGQYTKIEQLKKAKPLPKYKSIFQIQNSIKFLNISKLRKQQAYIALAEQILNIGQRKFGGESKMWSTIALYHSSFSKNNMHLTDALTNMKQAMPNILERWQVFVMMHELENKQSSSGSNQLGVTFRIRFAKASKDHELSKNYLCQAYMNLSKDNMDLERIMNLLDKAILHERESRLVFEELMKLHPNSTTLLRGFGALLRDIYRDDETALLMFNQATSIEEEQTTMTKDNSDGQSQMQKSIHSIQHIGSIGSKGSDNKSQISQEKKKKKKKNSNKSSLTLDLTQDKKNLIPGFLELIIICMAVITICLLISFIFVINTFQSSVKTVTTINDCTEIISYEYDLLLFSKYFGIREDESIEIILPTSVIITGIKFRYLEIDLSQCIPDMSAAILATETS</sequence>
<dbReference type="Pfam" id="PF25474">
    <property type="entry name" value="TPR_TmcB"/>
    <property type="match status" value="1"/>
</dbReference>
<dbReference type="AlphaFoldDB" id="A0A5J4U422"/>
<feature type="compositionally biased region" description="Low complexity" evidence="1">
    <location>
        <begin position="258"/>
        <end position="272"/>
    </location>
</feature>
<feature type="domain" description="TmcB/TmcC TPR repeats" evidence="3">
    <location>
        <begin position="133"/>
        <end position="234"/>
    </location>
</feature>
<dbReference type="EMBL" id="SNRW01021307">
    <property type="protein sequence ID" value="KAA6364711.1"/>
    <property type="molecule type" value="Genomic_DNA"/>
</dbReference>
<keyword evidence="2" id="KW-1133">Transmembrane helix</keyword>
<name>A0A5J4U422_9EUKA</name>
<evidence type="ECO:0000313" key="4">
    <source>
        <dbReference type="EMBL" id="KAA6364711.1"/>
    </source>
</evidence>
<accession>A0A5J4U422</accession>
<proteinExistence type="predicted"/>
<gene>
    <name evidence="4" type="ORF">EZS28_039762</name>
</gene>
<feature type="non-terminal residue" evidence="4">
    <location>
        <position position="406"/>
    </location>
</feature>
<reference evidence="4 5" key="1">
    <citation type="submission" date="2019-03" db="EMBL/GenBank/DDBJ databases">
        <title>Single cell metagenomics reveals metabolic interactions within the superorganism composed of flagellate Streblomastix strix and complex community of Bacteroidetes bacteria on its surface.</title>
        <authorList>
            <person name="Treitli S.C."/>
            <person name="Kolisko M."/>
            <person name="Husnik F."/>
            <person name="Keeling P."/>
            <person name="Hampl V."/>
        </authorList>
    </citation>
    <scope>NUCLEOTIDE SEQUENCE [LARGE SCALE GENOMIC DNA]</scope>
    <source>
        <strain evidence="4">ST1C</strain>
    </source>
</reference>